<reference evidence="2 3" key="1">
    <citation type="submission" date="2019-05" db="EMBL/GenBank/DDBJ databases">
        <title>Another draft genome of Portunus trituberculatus and its Hox gene families provides insights of decapod evolution.</title>
        <authorList>
            <person name="Jeong J.-H."/>
            <person name="Song I."/>
            <person name="Kim S."/>
            <person name="Choi T."/>
            <person name="Kim D."/>
            <person name="Ryu S."/>
            <person name="Kim W."/>
        </authorList>
    </citation>
    <scope>NUCLEOTIDE SEQUENCE [LARGE SCALE GENOMIC DNA]</scope>
    <source>
        <tissue evidence="2">Muscle</tissue>
    </source>
</reference>
<organism evidence="2 3">
    <name type="scientific">Portunus trituberculatus</name>
    <name type="common">Swimming crab</name>
    <name type="synonym">Neptunus trituberculatus</name>
    <dbReference type="NCBI Taxonomy" id="210409"/>
    <lineage>
        <taxon>Eukaryota</taxon>
        <taxon>Metazoa</taxon>
        <taxon>Ecdysozoa</taxon>
        <taxon>Arthropoda</taxon>
        <taxon>Crustacea</taxon>
        <taxon>Multicrustacea</taxon>
        <taxon>Malacostraca</taxon>
        <taxon>Eumalacostraca</taxon>
        <taxon>Eucarida</taxon>
        <taxon>Decapoda</taxon>
        <taxon>Pleocyemata</taxon>
        <taxon>Brachyura</taxon>
        <taxon>Eubrachyura</taxon>
        <taxon>Portunoidea</taxon>
        <taxon>Portunidae</taxon>
        <taxon>Portuninae</taxon>
        <taxon>Portunus</taxon>
    </lineage>
</organism>
<dbReference type="AlphaFoldDB" id="A0A5B7FF45"/>
<comment type="caution">
    <text evidence="2">The sequence shown here is derived from an EMBL/GenBank/DDBJ whole genome shotgun (WGS) entry which is preliminary data.</text>
</comment>
<keyword evidence="3" id="KW-1185">Reference proteome</keyword>
<dbReference type="EMBL" id="VSRR010006070">
    <property type="protein sequence ID" value="MPC43976.1"/>
    <property type="molecule type" value="Genomic_DNA"/>
</dbReference>
<evidence type="ECO:0000256" key="1">
    <source>
        <dbReference type="SAM" id="MobiDB-lite"/>
    </source>
</evidence>
<evidence type="ECO:0000313" key="2">
    <source>
        <dbReference type="EMBL" id="MPC43976.1"/>
    </source>
</evidence>
<feature type="region of interest" description="Disordered" evidence="1">
    <location>
        <begin position="50"/>
        <end position="87"/>
    </location>
</feature>
<accession>A0A5B7FF45</accession>
<gene>
    <name evidence="2" type="ORF">E2C01_037635</name>
</gene>
<name>A0A5B7FF45_PORTR</name>
<sequence length="87" mass="9612">MGRESPTSFLFRCFPSHTLHPYLPISPSLSPLPFGSAHCYRAALINESFGEEGEVGRAGRQGTLAPTPPRRRSPGLDTRRSVCNERE</sequence>
<protein>
    <submittedName>
        <fullName evidence="2">Uncharacterized protein</fullName>
    </submittedName>
</protein>
<evidence type="ECO:0000313" key="3">
    <source>
        <dbReference type="Proteomes" id="UP000324222"/>
    </source>
</evidence>
<proteinExistence type="predicted"/>
<dbReference type="Proteomes" id="UP000324222">
    <property type="component" value="Unassembled WGS sequence"/>
</dbReference>
<feature type="compositionally biased region" description="Basic and acidic residues" evidence="1">
    <location>
        <begin position="77"/>
        <end position="87"/>
    </location>
</feature>